<dbReference type="Pfam" id="PF00168">
    <property type="entry name" value="C2"/>
    <property type="match status" value="1"/>
</dbReference>
<evidence type="ECO:0000313" key="4">
    <source>
        <dbReference type="EMBL" id="KAK0319647.1"/>
    </source>
</evidence>
<dbReference type="CDD" id="cd00030">
    <property type="entry name" value="C2"/>
    <property type="match status" value="1"/>
</dbReference>
<protein>
    <recommendedName>
        <fullName evidence="3">C2 domain-containing protein</fullName>
    </recommendedName>
</protein>
<keyword evidence="1" id="KW-0812">Transmembrane</keyword>
<sequence>MASPRVSQANPAPGALSGCKTFVGAVADMAVCLEFLNDIVAQLWPNINVAGSKMTMDIANPMFKTMLPGPLASLHFTKVDLGPIPMTVSKVLATKTDTNGIKLDLNVDWKGSRKRGTTWQAVRPLSAPDKRHTIGTLQVLDHNPSPQSSLLSMQIGAAQVAFINPPVLSLDFTGAANIADFSVINGSVRKVILNIINSILTLPNRILVNLDVNNDYFQTYLYPLGIIRVTVDKAYNFAEESKGKASKFFSKLTRSAPDCYTEVTVGAEPEWKTKVKPNTTHPVWDETHDFVVTDYDQVIKLTVMDQDIGADAEVGLAVLTVRKALMAGSNQDLSLVKRGAESEGRLSVSTQYFPFSPISDSFSIADHRAEGLICGLATVLIAGAFGIKGPRETLKPSVVVKWGPKHHFQTGIQADAAGVDISNPAFNQNFRIPVTAEMVGGGGGGEVAGFRIALMNGVKEVGGVDVPFAEVVGAPMMTLASRFEVGEGTTVRACICLRGIGAASA</sequence>
<dbReference type="CDD" id="cd21670">
    <property type="entry name" value="SMP_ESyt"/>
    <property type="match status" value="1"/>
</dbReference>
<evidence type="ECO:0000259" key="3">
    <source>
        <dbReference type="PROSITE" id="PS50004"/>
    </source>
</evidence>
<keyword evidence="2" id="KW-1133">Transmembrane helix</keyword>
<dbReference type="InterPro" id="IPR039010">
    <property type="entry name" value="Synaptotagmin_SMP"/>
</dbReference>
<dbReference type="Gene3D" id="2.60.40.150">
    <property type="entry name" value="C2 domain"/>
    <property type="match status" value="1"/>
</dbReference>
<dbReference type="PANTHER" id="PTHR45761">
    <property type="entry name" value="EXTENDED SYNAPTOTAGMIN-LIKE PROTEIN 2, ISOFORM C"/>
    <property type="match status" value="1"/>
</dbReference>
<dbReference type="InterPro" id="IPR000008">
    <property type="entry name" value="C2_dom"/>
</dbReference>
<proteinExistence type="predicted"/>
<evidence type="ECO:0000256" key="1">
    <source>
        <dbReference type="ARBA" id="ARBA00022692"/>
    </source>
</evidence>
<comment type="caution">
    <text evidence="4">The sequence shown here is derived from an EMBL/GenBank/DDBJ whole genome shotgun (WGS) entry which is preliminary data.</text>
</comment>
<dbReference type="InterPro" id="IPR035892">
    <property type="entry name" value="C2_domain_sf"/>
</dbReference>
<dbReference type="EMBL" id="JASUXU010000029">
    <property type="protein sequence ID" value="KAK0319647.1"/>
    <property type="molecule type" value="Genomic_DNA"/>
</dbReference>
<dbReference type="PROSITE" id="PS50004">
    <property type="entry name" value="C2"/>
    <property type="match status" value="1"/>
</dbReference>
<dbReference type="PROSITE" id="PS51257">
    <property type="entry name" value="PROKAR_LIPOPROTEIN"/>
    <property type="match status" value="1"/>
</dbReference>
<name>A0AAN6J7E2_9PEZI</name>
<dbReference type="InterPro" id="IPR051634">
    <property type="entry name" value="Extended_Synaptotagmin"/>
</dbReference>
<dbReference type="Pfam" id="PF17047">
    <property type="entry name" value="SMP_LBD"/>
    <property type="match status" value="1"/>
</dbReference>
<feature type="domain" description="C2" evidence="3">
    <location>
        <begin position="202"/>
        <end position="335"/>
    </location>
</feature>
<dbReference type="GO" id="GO:0005737">
    <property type="term" value="C:cytoplasm"/>
    <property type="evidence" value="ECO:0007669"/>
    <property type="project" value="UniProtKB-ARBA"/>
</dbReference>
<reference evidence="4" key="1">
    <citation type="submission" date="2021-12" db="EMBL/GenBank/DDBJ databases">
        <title>Black yeast isolated from Biological Soil Crust.</title>
        <authorList>
            <person name="Kurbessoian T."/>
        </authorList>
    </citation>
    <scope>NUCLEOTIDE SEQUENCE</scope>
    <source>
        <strain evidence="4">CCFEE 5208</strain>
    </source>
</reference>
<organism evidence="4 5">
    <name type="scientific">Friedmanniomyces endolithicus</name>
    <dbReference type="NCBI Taxonomy" id="329885"/>
    <lineage>
        <taxon>Eukaryota</taxon>
        <taxon>Fungi</taxon>
        <taxon>Dikarya</taxon>
        <taxon>Ascomycota</taxon>
        <taxon>Pezizomycotina</taxon>
        <taxon>Dothideomycetes</taxon>
        <taxon>Dothideomycetidae</taxon>
        <taxon>Mycosphaerellales</taxon>
        <taxon>Teratosphaeriaceae</taxon>
        <taxon>Friedmanniomyces</taxon>
    </lineage>
</organism>
<dbReference type="SMART" id="SM00239">
    <property type="entry name" value="C2"/>
    <property type="match status" value="2"/>
</dbReference>
<evidence type="ECO:0000313" key="5">
    <source>
        <dbReference type="Proteomes" id="UP001168146"/>
    </source>
</evidence>
<dbReference type="SUPFAM" id="SSF49562">
    <property type="entry name" value="C2 domain (Calcium/lipid-binding domain, CaLB)"/>
    <property type="match status" value="1"/>
</dbReference>
<keyword evidence="2" id="KW-0472">Membrane</keyword>
<evidence type="ECO:0000256" key="2">
    <source>
        <dbReference type="ARBA" id="ARBA00022989"/>
    </source>
</evidence>
<gene>
    <name evidence="4" type="ORF">LTR82_009352</name>
</gene>
<dbReference type="Proteomes" id="UP001168146">
    <property type="component" value="Unassembled WGS sequence"/>
</dbReference>
<dbReference type="PANTHER" id="PTHR45761:SF1">
    <property type="entry name" value="EXTENDED SYNAPTOTAGMIN-LIKE PROTEIN 2, ISOFORM C"/>
    <property type="match status" value="1"/>
</dbReference>
<dbReference type="AlphaFoldDB" id="A0AAN6J7E2"/>
<accession>A0AAN6J7E2</accession>